<dbReference type="RefSeq" id="WP_089532851.1">
    <property type="nucleotide sequence ID" value="NZ_CP022437.1"/>
</dbReference>
<evidence type="ECO:0000256" key="6">
    <source>
        <dbReference type="ARBA" id="ARBA00022840"/>
    </source>
</evidence>
<keyword evidence="5 10" id="KW-0418">Kinase</keyword>
<sequence>MFKRKRKNAGKRSQLITYSNPDSIVSDQFRAIRTNINFLTEKRKNRIFIITSPGDGEGKSTTTANLAVSMAQQKESILLIDANLRDPIIHDVFKVPNDLGLTSILSGKAKLENIIKRTGIGNLEILTSGANLFNPAELLGNEQMTELLKTVADMYDIVLIDSPPVLESTETRVLANQCDGVVLVLNRGKTELEKTVESRRVLELAHARLVGAIINEK</sequence>
<evidence type="ECO:0000259" key="9">
    <source>
        <dbReference type="Pfam" id="PF13614"/>
    </source>
</evidence>
<dbReference type="InterPro" id="IPR025669">
    <property type="entry name" value="AAA_dom"/>
</dbReference>
<dbReference type="EMBL" id="CP022437">
    <property type="protein sequence ID" value="ASN06004.1"/>
    <property type="molecule type" value="Genomic_DNA"/>
</dbReference>
<evidence type="ECO:0000256" key="3">
    <source>
        <dbReference type="ARBA" id="ARBA00022679"/>
    </source>
</evidence>
<dbReference type="AlphaFoldDB" id="A0A221MEE2"/>
<name>A0A221MEE2_9BACI</name>
<dbReference type="Proteomes" id="UP000204391">
    <property type="component" value="Chromosome"/>
</dbReference>
<dbReference type="PANTHER" id="PTHR32309">
    <property type="entry name" value="TYROSINE-PROTEIN KINASE"/>
    <property type="match status" value="1"/>
</dbReference>
<reference evidence="10 11" key="1">
    <citation type="journal article" date="2003" name="Int. J. Syst. Evol. Microbiol.">
        <title>Virgibacillus carmonensis sp. nov., Virgibacillus necropolis sp. nov. and Virgibacillus picturae sp. nov., three novel species isolated from deteriorated mural paintings, transfer of the species of the genus salibacillus to Virgibacillus, as Virgibacillus marismortui comb. nov. and Virgibacillus salexigens comb. nov., and emended description of the genus Virgibacillus.</title>
        <authorList>
            <person name="Heyrman J."/>
            <person name="Logan N.A."/>
            <person name="Busse H.J."/>
            <person name="Balcaen A."/>
            <person name="Lebbe L."/>
            <person name="Rodriguez-Diaz M."/>
            <person name="Swings J."/>
            <person name="De Vos P."/>
        </authorList>
    </citation>
    <scope>NUCLEOTIDE SEQUENCE [LARGE SCALE GENOMIC DNA]</scope>
    <source>
        <strain evidence="10 11">LMG 19488</strain>
    </source>
</reference>
<dbReference type="GO" id="GO:0005886">
    <property type="term" value="C:plasma membrane"/>
    <property type="evidence" value="ECO:0007669"/>
    <property type="project" value="TreeGrafter"/>
</dbReference>
<dbReference type="SUPFAM" id="SSF52540">
    <property type="entry name" value="P-loop containing nucleoside triphosphate hydrolases"/>
    <property type="match status" value="1"/>
</dbReference>
<keyword evidence="11" id="KW-1185">Reference proteome</keyword>
<dbReference type="GO" id="GO:0004715">
    <property type="term" value="F:non-membrane spanning protein tyrosine kinase activity"/>
    <property type="evidence" value="ECO:0007669"/>
    <property type="project" value="UniProtKB-EC"/>
</dbReference>
<keyword evidence="6" id="KW-0067">ATP-binding</keyword>
<feature type="domain" description="AAA" evidence="9">
    <location>
        <begin position="55"/>
        <end position="185"/>
    </location>
</feature>
<dbReference type="KEGG" id="vne:CFK40_13740"/>
<evidence type="ECO:0000256" key="5">
    <source>
        <dbReference type="ARBA" id="ARBA00022777"/>
    </source>
</evidence>
<evidence type="ECO:0000256" key="4">
    <source>
        <dbReference type="ARBA" id="ARBA00022741"/>
    </source>
</evidence>
<organism evidence="10 11">
    <name type="scientific">Virgibacillus necropolis</name>
    <dbReference type="NCBI Taxonomy" id="163877"/>
    <lineage>
        <taxon>Bacteria</taxon>
        <taxon>Bacillati</taxon>
        <taxon>Bacillota</taxon>
        <taxon>Bacilli</taxon>
        <taxon>Bacillales</taxon>
        <taxon>Bacillaceae</taxon>
        <taxon>Virgibacillus</taxon>
    </lineage>
</organism>
<dbReference type="InterPro" id="IPR027417">
    <property type="entry name" value="P-loop_NTPase"/>
</dbReference>
<gene>
    <name evidence="10" type="ORF">CFK40_13740</name>
</gene>
<evidence type="ECO:0000256" key="7">
    <source>
        <dbReference type="ARBA" id="ARBA00023137"/>
    </source>
</evidence>
<dbReference type="Pfam" id="PF13614">
    <property type="entry name" value="AAA_31"/>
    <property type="match status" value="1"/>
</dbReference>
<evidence type="ECO:0000313" key="10">
    <source>
        <dbReference type="EMBL" id="ASN06004.1"/>
    </source>
</evidence>
<keyword evidence="3" id="KW-0808">Transferase</keyword>
<dbReference type="InterPro" id="IPR005702">
    <property type="entry name" value="Wzc-like_C"/>
</dbReference>
<protein>
    <recommendedName>
        <fullName evidence="2">non-specific protein-tyrosine kinase</fullName>
        <ecNumber evidence="2">2.7.10.2</ecNumber>
    </recommendedName>
</protein>
<evidence type="ECO:0000313" key="11">
    <source>
        <dbReference type="Proteomes" id="UP000204391"/>
    </source>
</evidence>
<accession>A0A221MEE2</accession>
<dbReference type="InterPro" id="IPR050445">
    <property type="entry name" value="Bact_polysacc_biosynth/exp"/>
</dbReference>
<evidence type="ECO:0000256" key="2">
    <source>
        <dbReference type="ARBA" id="ARBA00011903"/>
    </source>
</evidence>
<dbReference type="EC" id="2.7.10.2" evidence="2"/>
<evidence type="ECO:0000256" key="8">
    <source>
        <dbReference type="ARBA" id="ARBA00051245"/>
    </source>
</evidence>
<dbReference type="GO" id="GO:0005524">
    <property type="term" value="F:ATP binding"/>
    <property type="evidence" value="ECO:0007669"/>
    <property type="project" value="UniProtKB-KW"/>
</dbReference>
<keyword evidence="7" id="KW-0829">Tyrosine-protein kinase</keyword>
<comment type="similarity">
    <text evidence="1">Belongs to the CpsD/CapB family.</text>
</comment>
<proteinExistence type="inferred from homology"/>
<dbReference type="CDD" id="cd05387">
    <property type="entry name" value="BY-kinase"/>
    <property type="match status" value="1"/>
</dbReference>
<keyword evidence="4" id="KW-0547">Nucleotide-binding</keyword>
<dbReference type="Gene3D" id="3.40.50.300">
    <property type="entry name" value="P-loop containing nucleotide triphosphate hydrolases"/>
    <property type="match status" value="1"/>
</dbReference>
<dbReference type="OrthoDB" id="9794577at2"/>
<comment type="catalytic activity">
    <reaction evidence="8">
        <text>L-tyrosyl-[protein] + ATP = O-phospho-L-tyrosyl-[protein] + ADP + H(+)</text>
        <dbReference type="Rhea" id="RHEA:10596"/>
        <dbReference type="Rhea" id="RHEA-COMP:10136"/>
        <dbReference type="Rhea" id="RHEA-COMP:20101"/>
        <dbReference type="ChEBI" id="CHEBI:15378"/>
        <dbReference type="ChEBI" id="CHEBI:30616"/>
        <dbReference type="ChEBI" id="CHEBI:46858"/>
        <dbReference type="ChEBI" id="CHEBI:61978"/>
        <dbReference type="ChEBI" id="CHEBI:456216"/>
        <dbReference type="EC" id="2.7.10.2"/>
    </reaction>
</comment>
<dbReference type="PANTHER" id="PTHR32309:SF13">
    <property type="entry name" value="FERRIC ENTEROBACTIN TRANSPORT PROTEIN FEPE"/>
    <property type="match status" value="1"/>
</dbReference>
<evidence type="ECO:0000256" key="1">
    <source>
        <dbReference type="ARBA" id="ARBA00007316"/>
    </source>
</evidence>
<dbReference type="NCBIfam" id="TIGR01007">
    <property type="entry name" value="eps_fam"/>
    <property type="match status" value="1"/>
</dbReference>